<dbReference type="STRING" id="542762.A0A4S4E712"/>
<dbReference type="Gene3D" id="3.10.20.90">
    <property type="entry name" value="Phosphatidylinositol 3-kinase Catalytic Subunit, Chain A, domain 1"/>
    <property type="match status" value="1"/>
</dbReference>
<proteinExistence type="predicted"/>
<dbReference type="Pfam" id="PF00646">
    <property type="entry name" value="F-box"/>
    <property type="match status" value="1"/>
</dbReference>
<comment type="caution">
    <text evidence="4">The sequence shown here is derived from an EMBL/GenBank/DDBJ whole genome shotgun (WGS) entry which is preliminary data.</text>
</comment>
<reference evidence="4 5" key="1">
    <citation type="journal article" date="2018" name="Proc. Natl. Acad. Sci. U.S.A.">
        <title>Draft genome sequence of Camellia sinensis var. sinensis provides insights into the evolution of the tea genome and tea quality.</title>
        <authorList>
            <person name="Wei C."/>
            <person name="Yang H."/>
            <person name="Wang S."/>
            <person name="Zhao J."/>
            <person name="Liu C."/>
            <person name="Gao L."/>
            <person name="Xia E."/>
            <person name="Lu Y."/>
            <person name="Tai Y."/>
            <person name="She G."/>
            <person name="Sun J."/>
            <person name="Cao H."/>
            <person name="Tong W."/>
            <person name="Gao Q."/>
            <person name="Li Y."/>
            <person name="Deng W."/>
            <person name="Jiang X."/>
            <person name="Wang W."/>
            <person name="Chen Q."/>
            <person name="Zhang S."/>
            <person name="Li H."/>
            <person name="Wu J."/>
            <person name="Wang P."/>
            <person name="Li P."/>
            <person name="Shi C."/>
            <person name="Zheng F."/>
            <person name="Jian J."/>
            <person name="Huang B."/>
            <person name="Shan D."/>
            <person name="Shi M."/>
            <person name="Fang C."/>
            <person name="Yue Y."/>
            <person name="Li F."/>
            <person name="Li D."/>
            <person name="Wei S."/>
            <person name="Han B."/>
            <person name="Jiang C."/>
            <person name="Yin Y."/>
            <person name="Xia T."/>
            <person name="Zhang Z."/>
            <person name="Bennetzen J.L."/>
            <person name="Zhao S."/>
            <person name="Wan X."/>
        </authorList>
    </citation>
    <scope>NUCLEOTIDE SEQUENCE [LARGE SCALE GENOMIC DNA]</scope>
    <source>
        <strain evidence="5">cv. Shuchazao</strain>
        <tissue evidence="4">Leaf</tissue>
    </source>
</reference>
<dbReference type="InterPro" id="IPR001810">
    <property type="entry name" value="F-box_dom"/>
</dbReference>
<keyword evidence="5" id="KW-1185">Reference proteome</keyword>
<dbReference type="Pfam" id="PF11976">
    <property type="entry name" value="Rad60-SLD"/>
    <property type="match status" value="1"/>
</dbReference>
<organism evidence="4 5">
    <name type="scientific">Camellia sinensis var. sinensis</name>
    <name type="common">China tea</name>
    <dbReference type="NCBI Taxonomy" id="542762"/>
    <lineage>
        <taxon>Eukaryota</taxon>
        <taxon>Viridiplantae</taxon>
        <taxon>Streptophyta</taxon>
        <taxon>Embryophyta</taxon>
        <taxon>Tracheophyta</taxon>
        <taxon>Spermatophyta</taxon>
        <taxon>Magnoliopsida</taxon>
        <taxon>eudicotyledons</taxon>
        <taxon>Gunneridae</taxon>
        <taxon>Pentapetalae</taxon>
        <taxon>asterids</taxon>
        <taxon>Ericales</taxon>
        <taxon>Theaceae</taxon>
        <taxon>Camellia</taxon>
    </lineage>
</organism>
<dbReference type="PANTHER" id="PTHR38926">
    <property type="entry name" value="F-BOX DOMAIN CONTAINING PROTEIN, EXPRESSED"/>
    <property type="match status" value="1"/>
</dbReference>
<evidence type="ECO:0000313" key="5">
    <source>
        <dbReference type="Proteomes" id="UP000306102"/>
    </source>
</evidence>
<protein>
    <submittedName>
        <fullName evidence="4">Uncharacterized protein</fullName>
    </submittedName>
</protein>
<dbReference type="SUPFAM" id="SSF52047">
    <property type="entry name" value="RNI-like"/>
    <property type="match status" value="1"/>
</dbReference>
<name>A0A4S4E712_CAMSN</name>
<dbReference type="SUPFAM" id="SSF54236">
    <property type="entry name" value="Ubiquitin-like"/>
    <property type="match status" value="1"/>
</dbReference>
<evidence type="ECO:0000313" key="4">
    <source>
        <dbReference type="EMBL" id="THG11829.1"/>
    </source>
</evidence>
<feature type="region of interest" description="Disordered" evidence="1">
    <location>
        <begin position="49"/>
        <end position="72"/>
    </location>
</feature>
<evidence type="ECO:0000259" key="2">
    <source>
        <dbReference type="Pfam" id="PF00646"/>
    </source>
</evidence>
<dbReference type="PANTHER" id="PTHR38926:SF5">
    <property type="entry name" value="F-BOX AND LEUCINE-RICH REPEAT PROTEIN 6"/>
    <property type="match status" value="1"/>
</dbReference>
<dbReference type="Gene3D" id="3.80.10.10">
    <property type="entry name" value="Ribonuclease Inhibitor"/>
    <property type="match status" value="2"/>
</dbReference>
<sequence length="753" mass="86095">MGKSSFHRTQPFFELSTLFRKRFYLSHLSFSRENPSEKLSCGSGMLQEKEKMSEVDGHPQQEKSRKRSIDQSSSVIDIKIKGQAFIGSAPAGGKNSPGKANALPSLFSCQDGVEVFFRIQTNTMLLKVFRAYCQKRNLAYKTVEFLYEGDRFPVKRTPHDLNMRDGDQIDAMTHQDGGVIKIRADCVVTHLHHVREVLGLPHDRIVNPSFWISLDFLILYLLVMEGGKWEDLNMDCLVNVFGRVGIESLLLDVPFMCKSWYKATLSPLCWRLLDFSKISLDSWSYDESRSRLLDKYPLYDKLSVTAFIKFVVKRSARSATFLSLPDCCTEEALLYVADECSDLRALLLPQDLPDDHMLQIPIFISKWKNLEILRLGSTFQMQEVLAQINIHCKNFIGLAIARAHVEQDEASAIVTLLPNIKQLFLRHAYMEKENLVMILQGCKELEYFDVRHCIGFDEGDDEILKLASHIRTFKDEGSMLYDYDDDYCPTYRMEGEKWKELNMDCLVNVLGRVGIESLLIDVPFVCKSWYKATKSPLCWRQLDFLEISLDDCTSLFFLARLIDDYQVKGKFSFTAIVKTLVKRSATSAVYVSLPDSGLCDEEVLFYIANQCPNLIVLELPADIDHDVVSKVPKLMSNWKCLEFLRCGTAFKMEEILAQISIHCKNFAGFSAFHADIKKDEATSIVTSVPNIKYLGLRYSNIDRESLLMILKGCKKLVYFDVRNCKGFDLGDDEILKLASHIKTFKDEGLHLST</sequence>
<dbReference type="EMBL" id="SDRB02006992">
    <property type="protein sequence ID" value="THG11829.1"/>
    <property type="molecule type" value="Genomic_DNA"/>
</dbReference>
<dbReference type="Gene3D" id="1.20.1280.50">
    <property type="match status" value="2"/>
</dbReference>
<dbReference type="InterPro" id="IPR029071">
    <property type="entry name" value="Ubiquitin-like_domsf"/>
</dbReference>
<feature type="domain" description="F-box" evidence="2">
    <location>
        <begin position="498"/>
        <end position="540"/>
    </location>
</feature>
<gene>
    <name evidence="4" type="ORF">TEA_010947</name>
</gene>
<feature type="domain" description="Rad60/SUMO-like" evidence="3">
    <location>
        <begin position="109"/>
        <end position="172"/>
    </location>
</feature>
<dbReference type="Proteomes" id="UP000306102">
    <property type="component" value="Unassembled WGS sequence"/>
</dbReference>
<dbReference type="AlphaFoldDB" id="A0A4S4E712"/>
<evidence type="ECO:0000259" key="3">
    <source>
        <dbReference type="Pfam" id="PF11976"/>
    </source>
</evidence>
<feature type="compositionally biased region" description="Basic and acidic residues" evidence="1">
    <location>
        <begin position="49"/>
        <end position="69"/>
    </location>
</feature>
<dbReference type="InterPro" id="IPR032675">
    <property type="entry name" value="LRR_dom_sf"/>
</dbReference>
<dbReference type="InterPro" id="IPR036047">
    <property type="entry name" value="F-box-like_dom_sf"/>
</dbReference>
<accession>A0A4S4E712</accession>
<dbReference type="SUPFAM" id="SSF81383">
    <property type="entry name" value="F-box domain"/>
    <property type="match status" value="1"/>
</dbReference>
<dbReference type="InterPro" id="IPR022617">
    <property type="entry name" value="Rad60/SUMO-like_dom"/>
</dbReference>
<evidence type="ECO:0000256" key="1">
    <source>
        <dbReference type="SAM" id="MobiDB-lite"/>
    </source>
</evidence>